<evidence type="ECO:0000256" key="1">
    <source>
        <dbReference type="ARBA" id="ARBA00004123"/>
    </source>
</evidence>
<keyword evidence="6" id="KW-0539">Nucleus</keyword>
<dbReference type="FunFam" id="3.90.640.10:FF:000014">
    <property type="entry name" value="Putative actin-related protein 6"/>
    <property type="match status" value="1"/>
</dbReference>
<dbReference type="WBParaSite" id="PSAMB.scaffold4912size13173.g25448.t1">
    <property type="protein sequence ID" value="PSAMB.scaffold4912size13173.g25448.t1"/>
    <property type="gene ID" value="PSAMB.scaffold4912size13173.g25448"/>
</dbReference>
<dbReference type="CDD" id="cd10210">
    <property type="entry name" value="ASKHA_NBD_Arp6"/>
    <property type="match status" value="1"/>
</dbReference>
<evidence type="ECO:0000256" key="4">
    <source>
        <dbReference type="ARBA" id="ARBA00022490"/>
    </source>
</evidence>
<keyword evidence="4" id="KW-0963">Cytoplasm</keyword>
<dbReference type="Gene3D" id="3.90.640.10">
    <property type="entry name" value="Actin, Chain A, domain 4"/>
    <property type="match status" value="1"/>
</dbReference>
<dbReference type="FunFam" id="3.30.420.40:FF:000058">
    <property type="entry name" value="Putative actin-related protein 5"/>
    <property type="match status" value="1"/>
</dbReference>
<dbReference type="SUPFAM" id="SSF53067">
    <property type="entry name" value="Actin-like ATPase domain"/>
    <property type="match status" value="2"/>
</dbReference>
<comment type="subcellular location">
    <subcellularLocation>
        <location evidence="2">Cytoplasm</location>
        <location evidence="2">Cytoskeleton</location>
    </subcellularLocation>
    <subcellularLocation>
        <location evidence="1">Nucleus</location>
    </subcellularLocation>
</comment>
<sequence length="394" mass="44727">MAHVFVMDNGACTIKAGYATGKEPRQIPNCIIKAKNERKRVYIGDQIDECKDRSSLFFLLPFQKGFLVNWDVEHQVWDHTFGKECLNITCKDTCIVLTEPHCNFLSVKDATDEVLFEDYGFASALRTNASALSAFGYLDANPDERCCLIVDSGYSFTHIAPYCDGRVIKEAVLRISVGGKLLTNQLKEWISYRQLQVMEETYVMNQCKEDVCYVADDFEENMAIARKRGAANNILRHYVLPDFLNVERGYVAMPGDSHDGEQILKLNHERFAVPEILFRPSDVGIDEMGIAEAIAYCIMTKCPEPVRARLFKNIVLTGGNVLFEGFRKRLETEVRSLAPQLYDVRLIQADQPITDAWHGGSKLAQSAKLKDMVVTKADYDEKGGWRICRERFDN</sequence>
<dbReference type="Gene3D" id="2.30.36.70">
    <property type="entry name" value="Actin, Chain A, domain 2"/>
    <property type="match status" value="1"/>
</dbReference>
<evidence type="ECO:0000313" key="8">
    <source>
        <dbReference type="Proteomes" id="UP000887566"/>
    </source>
</evidence>
<dbReference type="Pfam" id="PF00022">
    <property type="entry name" value="Actin"/>
    <property type="match status" value="1"/>
</dbReference>
<evidence type="ECO:0000256" key="2">
    <source>
        <dbReference type="ARBA" id="ARBA00004245"/>
    </source>
</evidence>
<evidence type="ECO:0000256" key="7">
    <source>
        <dbReference type="ARBA" id="ARBA00074635"/>
    </source>
</evidence>
<dbReference type="AlphaFoldDB" id="A0A914WUN6"/>
<dbReference type="InterPro" id="IPR043129">
    <property type="entry name" value="ATPase_NBD"/>
</dbReference>
<dbReference type="FunFam" id="2.30.36.70:FF:000003">
    <property type="entry name" value="Actin-related protein 6"/>
    <property type="match status" value="1"/>
</dbReference>
<proteinExistence type="inferred from homology"/>
<evidence type="ECO:0000256" key="6">
    <source>
        <dbReference type="ARBA" id="ARBA00023242"/>
    </source>
</evidence>
<evidence type="ECO:0000256" key="3">
    <source>
        <dbReference type="ARBA" id="ARBA00005665"/>
    </source>
</evidence>
<keyword evidence="8" id="KW-1185">Reference proteome</keyword>
<dbReference type="Proteomes" id="UP000887566">
    <property type="component" value="Unplaced"/>
</dbReference>
<dbReference type="GO" id="GO:0005634">
    <property type="term" value="C:nucleus"/>
    <property type="evidence" value="ECO:0007669"/>
    <property type="project" value="UniProtKB-SubCell"/>
</dbReference>
<keyword evidence="5" id="KW-0206">Cytoskeleton</keyword>
<comment type="similarity">
    <text evidence="3">Belongs to the actin family. ARP6 subfamily.</text>
</comment>
<dbReference type="InterPro" id="IPR004000">
    <property type="entry name" value="Actin"/>
</dbReference>
<protein>
    <recommendedName>
        <fullName evidence="7">Actin-related protein 6</fullName>
    </recommendedName>
</protein>
<dbReference type="SMART" id="SM00268">
    <property type="entry name" value="ACTIN"/>
    <property type="match status" value="1"/>
</dbReference>
<name>A0A914WUN6_9BILA</name>
<dbReference type="PANTHER" id="PTHR11937">
    <property type="entry name" value="ACTIN"/>
    <property type="match status" value="1"/>
</dbReference>
<accession>A0A914WUN6</accession>
<reference evidence="9" key="1">
    <citation type="submission" date="2022-11" db="UniProtKB">
        <authorList>
            <consortium name="WormBaseParasite"/>
        </authorList>
    </citation>
    <scope>IDENTIFICATION</scope>
</reference>
<evidence type="ECO:0000256" key="5">
    <source>
        <dbReference type="ARBA" id="ARBA00023212"/>
    </source>
</evidence>
<dbReference type="Gene3D" id="3.30.420.40">
    <property type="match status" value="2"/>
</dbReference>
<organism evidence="8 9">
    <name type="scientific">Plectus sambesii</name>
    <dbReference type="NCBI Taxonomy" id="2011161"/>
    <lineage>
        <taxon>Eukaryota</taxon>
        <taxon>Metazoa</taxon>
        <taxon>Ecdysozoa</taxon>
        <taxon>Nematoda</taxon>
        <taxon>Chromadorea</taxon>
        <taxon>Plectida</taxon>
        <taxon>Plectina</taxon>
        <taxon>Plectoidea</taxon>
        <taxon>Plectidae</taxon>
        <taxon>Plectus</taxon>
    </lineage>
</organism>
<evidence type="ECO:0000313" key="9">
    <source>
        <dbReference type="WBParaSite" id="PSAMB.scaffold4912size13173.g25448.t1"/>
    </source>
</evidence>
<dbReference type="GO" id="GO:0005856">
    <property type="term" value="C:cytoskeleton"/>
    <property type="evidence" value="ECO:0007669"/>
    <property type="project" value="UniProtKB-SubCell"/>
</dbReference>